<dbReference type="STRING" id="145857.GA0070616_3845"/>
<proteinExistence type="predicted"/>
<reference evidence="1 2" key="1">
    <citation type="submission" date="2016-06" db="EMBL/GenBank/DDBJ databases">
        <authorList>
            <person name="Kjaerup R.B."/>
            <person name="Dalgaard T.S."/>
            <person name="Juul-Madsen H.R."/>
        </authorList>
    </citation>
    <scope>NUCLEOTIDE SEQUENCE [LARGE SCALE GENOMIC DNA]</scope>
    <source>
        <strain evidence="1 2">DSM 43818</strain>
    </source>
</reference>
<dbReference type="OrthoDB" id="4173012at2"/>
<gene>
    <name evidence="1" type="ORF">GA0070616_3845</name>
</gene>
<dbReference type="Proteomes" id="UP000199699">
    <property type="component" value="Unassembled WGS sequence"/>
</dbReference>
<accession>A0A1C6SIV0</accession>
<keyword evidence="2" id="KW-1185">Reference proteome</keyword>
<dbReference type="EMBL" id="FMHT01000003">
    <property type="protein sequence ID" value="SCL29229.1"/>
    <property type="molecule type" value="Genomic_DNA"/>
</dbReference>
<evidence type="ECO:0000313" key="2">
    <source>
        <dbReference type="Proteomes" id="UP000199699"/>
    </source>
</evidence>
<dbReference type="RefSeq" id="WP_139128944.1">
    <property type="nucleotide sequence ID" value="NZ_FMHT01000003.1"/>
</dbReference>
<organism evidence="1 2">
    <name type="scientific">Micromonospora nigra</name>
    <dbReference type="NCBI Taxonomy" id="145857"/>
    <lineage>
        <taxon>Bacteria</taxon>
        <taxon>Bacillati</taxon>
        <taxon>Actinomycetota</taxon>
        <taxon>Actinomycetes</taxon>
        <taxon>Micromonosporales</taxon>
        <taxon>Micromonosporaceae</taxon>
        <taxon>Micromonospora</taxon>
    </lineage>
</organism>
<sequence>MPEPITLALVGGAILTEGVRFLYDQAGELLRQRRERTSEPSDDVTHRIELPQDTFDGQLTEPSVDGQRLTEATPVLRAAWAGAAPYAQGIDPVTPDDPASLAAVDQLRLALEAVVGQRITFRGEARERSGVRAVQRIDELDGDAVGIDAGSIQGRAESEQDIRKAKGTVTGIRAERIGP</sequence>
<dbReference type="AlphaFoldDB" id="A0A1C6SIV0"/>
<protein>
    <submittedName>
        <fullName evidence="1">Uncharacterized protein</fullName>
    </submittedName>
</protein>
<evidence type="ECO:0000313" key="1">
    <source>
        <dbReference type="EMBL" id="SCL29229.1"/>
    </source>
</evidence>
<name>A0A1C6SIV0_9ACTN</name>